<feature type="transmembrane region" description="Helical" evidence="1">
    <location>
        <begin position="20"/>
        <end position="38"/>
    </location>
</feature>
<comment type="caution">
    <text evidence="2">The sequence shown here is derived from an EMBL/GenBank/DDBJ whole genome shotgun (WGS) entry which is preliminary data.</text>
</comment>
<keyword evidence="1" id="KW-1133">Transmembrane helix</keyword>
<keyword evidence="1" id="KW-0472">Membrane</keyword>
<accession>A0ABR8KEI7</accession>
<proteinExistence type="predicted"/>
<name>A0ABR8KEI7_9NOSO</name>
<dbReference type="Proteomes" id="UP000637383">
    <property type="component" value="Unassembled WGS sequence"/>
</dbReference>
<organism evidence="2 3">
    <name type="scientific">Nostoc paludosum FACHB-159</name>
    <dbReference type="NCBI Taxonomy" id="2692908"/>
    <lineage>
        <taxon>Bacteria</taxon>
        <taxon>Bacillati</taxon>
        <taxon>Cyanobacteriota</taxon>
        <taxon>Cyanophyceae</taxon>
        <taxon>Nostocales</taxon>
        <taxon>Nostocaceae</taxon>
        <taxon>Nostoc</taxon>
    </lineage>
</organism>
<sequence>MDKLSLAVFTHLHTNQKSELMFLLALLICYWALGIGNIDGLRLNAD</sequence>
<protein>
    <recommendedName>
        <fullName evidence="4">Transposase</fullName>
    </recommendedName>
</protein>
<reference evidence="2 3" key="1">
    <citation type="journal article" date="2020" name="ISME J.">
        <title>Comparative genomics reveals insights into cyanobacterial evolution and habitat adaptation.</title>
        <authorList>
            <person name="Chen M.Y."/>
            <person name="Teng W.K."/>
            <person name="Zhao L."/>
            <person name="Hu C.X."/>
            <person name="Zhou Y.K."/>
            <person name="Han B.P."/>
            <person name="Song L.R."/>
            <person name="Shu W.S."/>
        </authorList>
    </citation>
    <scope>NUCLEOTIDE SEQUENCE [LARGE SCALE GENOMIC DNA]</scope>
    <source>
        <strain evidence="2 3">FACHB-159</strain>
    </source>
</reference>
<evidence type="ECO:0000313" key="3">
    <source>
        <dbReference type="Proteomes" id="UP000637383"/>
    </source>
</evidence>
<keyword evidence="3" id="KW-1185">Reference proteome</keyword>
<evidence type="ECO:0000313" key="2">
    <source>
        <dbReference type="EMBL" id="MBD2736497.1"/>
    </source>
</evidence>
<evidence type="ECO:0008006" key="4">
    <source>
        <dbReference type="Google" id="ProtNLM"/>
    </source>
</evidence>
<gene>
    <name evidence="2" type="ORF">H6H03_21830</name>
</gene>
<evidence type="ECO:0000256" key="1">
    <source>
        <dbReference type="SAM" id="Phobius"/>
    </source>
</evidence>
<dbReference type="EMBL" id="JACJTU010000022">
    <property type="protein sequence ID" value="MBD2736497.1"/>
    <property type="molecule type" value="Genomic_DNA"/>
</dbReference>
<keyword evidence="1" id="KW-0812">Transmembrane</keyword>